<keyword evidence="1" id="KW-0812">Transmembrane</keyword>
<proteinExistence type="predicted"/>
<keyword evidence="1" id="KW-1133">Transmembrane helix</keyword>
<protein>
    <submittedName>
        <fullName evidence="2">Uncharacterized protein</fullName>
    </submittedName>
</protein>
<dbReference type="EnsemblFungi" id="FOXG_00992T0">
    <property type="protein sequence ID" value="FOXG_00992P0"/>
    <property type="gene ID" value="FOXG_00992"/>
</dbReference>
<organism evidence="2 3">
    <name type="scientific">Fusarium oxysporum (strain Fo5176)</name>
    <name type="common">Fusarium vascular wilt</name>
    <dbReference type="NCBI Taxonomy" id="660025"/>
    <lineage>
        <taxon>Eukaryota</taxon>
        <taxon>Fungi</taxon>
        <taxon>Dikarya</taxon>
        <taxon>Ascomycota</taxon>
        <taxon>Pezizomycotina</taxon>
        <taxon>Sordariomycetes</taxon>
        <taxon>Hypocreomycetidae</taxon>
        <taxon>Hypocreales</taxon>
        <taxon>Nectriaceae</taxon>
        <taxon>Fusarium</taxon>
        <taxon>Fusarium oxysporum species complex</taxon>
    </lineage>
</organism>
<sequence length="79" mass="9108">MNLSNRYRSGITIFLLQFSLKTINFQKRNLHLLFKAGHPFGKSIRFALSFITCCTALKMILSFLRRISLRSKNSISAPE</sequence>
<reference evidence="3" key="1">
    <citation type="journal article" date="2012" name="Mol. Plant Microbe Interact.">
        <title>A highly conserved effector in Fusarium oxysporum is required for full virulence on Arabidopsis.</title>
        <authorList>
            <person name="Thatcher L.F."/>
            <person name="Gardiner D.M."/>
            <person name="Kazan K."/>
            <person name="Manners J."/>
        </authorList>
    </citation>
    <scope>NUCLEOTIDE SEQUENCE [LARGE SCALE GENOMIC DNA]</scope>
    <source>
        <strain evidence="3">Fo5176</strain>
    </source>
</reference>
<evidence type="ECO:0000256" key="1">
    <source>
        <dbReference type="SAM" id="Phobius"/>
    </source>
</evidence>
<keyword evidence="1" id="KW-0472">Membrane</keyword>
<dbReference type="AlphaFoldDB" id="A0A0D2XAS6"/>
<evidence type="ECO:0000313" key="2">
    <source>
        <dbReference type="EnsemblFungi" id="FOXG_00992P0"/>
    </source>
</evidence>
<name>A0A0D2XAS6_FUSOF</name>
<evidence type="ECO:0000313" key="3">
    <source>
        <dbReference type="Proteomes" id="UP000002489"/>
    </source>
</evidence>
<accession>A0A0D2XAS6</accession>
<feature type="transmembrane region" description="Helical" evidence="1">
    <location>
        <begin position="46"/>
        <end position="64"/>
    </location>
</feature>
<reference evidence="2" key="2">
    <citation type="submission" date="2025-08" db="UniProtKB">
        <authorList>
            <consortium name="EnsemblFungi"/>
        </authorList>
    </citation>
    <scope>IDENTIFICATION</scope>
    <source>
        <strain evidence="2">4287 / CBS 123668 / FGSC 9935 / NRRL 34936</strain>
    </source>
</reference>
<dbReference type="Proteomes" id="UP000002489">
    <property type="component" value="Unassembled WGS sequence"/>
</dbReference>